<keyword evidence="3" id="KW-1185">Reference proteome</keyword>
<dbReference type="PaxDb" id="4097-A0A1S4AGL2"/>
<dbReference type="OMA" id="IMESAFM"/>
<dbReference type="STRING" id="4097.A0A1S4AGL2"/>
<comment type="similarity">
    <text evidence="1">Belongs to the short-chain dehydrogenases/reductases (SDR) family.</text>
</comment>
<name>A0A1S4AGL2_TOBAC</name>
<dbReference type="OrthoDB" id="191139at2759"/>
<dbReference type="Proteomes" id="UP000790787">
    <property type="component" value="Chromosome 8"/>
</dbReference>
<dbReference type="SUPFAM" id="SSF51735">
    <property type="entry name" value="NAD(P)-binding Rossmann-fold domains"/>
    <property type="match status" value="1"/>
</dbReference>
<dbReference type="RefSeq" id="XP_016475759.2">
    <property type="nucleotide sequence ID" value="XM_016620273.2"/>
</dbReference>
<dbReference type="SMR" id="A0A1S4AGL2"/>
<dbReference type="GO" id="GO:0016491">
    <property type="term" value="F:oxidoreductase activity"/>
    <property type="evidence" value="ECO:0007669"/>
    <property type="project" value="UniProtKB-KW"/>
</dbReference>
<dbReference type="PRINTS" id="PR00081">
    <property type="entry name" value="GDHRDH"/>
</dbReference>
<keyword evidence="2" id="KW-0560">Oxidoreductase</keyword>
<protein>
    <submittedName>
        <fullName evidence="4">Short-chain dehydrogenase TIC 32 B, chloroplastic-like</fullName>
    </submittedName>
</protein>
<dbReference type="GeneID" id="107797389"/>
<evidence type="ECO:0000313" key="4">
    <source>
        <dbReference type="RefSeq" id="XP_016475759.2"/>
    </source>
</evidence>
<accession>A0A1S4AGL2</accession>
<dbReference type="Gene3D" id="3.40.50.720">
    <property type="entry name" value="NAD(P)-binding Rossmann-like Domain"/>
    <property type="match status" value="1"/>
</dbReference>
<dbReference type="PANTHER" id="PTHR24320">
    <property type="entry name" value="RETINOL DEHYDROGENASE"/>
    <property type="match status" value="1"/>
</dbReference>
<organism evidence="3 4">
    <name type="scientific">Nicotiana tabacum</name>
    <name type="common">Common tobacco</name>
    <dbReference type="NCBI Taxonomy" id="4097"/>
    <lineage>
        <taxon>Eukaryota</taxon>
        <taxon>Viridiplantae</taxon>
        <taxon>Streptophyta</taxon>
        <taxon>Embryophyta</taxon>
        <taxon>Tracheophyta</taxon>
        <taxon>Spermatophyta</taxon>
        <taxon>Magnoliopsida</taxon>
        <taxon>eudicotyledons</taxon>
        <taxon>Gunneridae</taxon>
        <taxon>Pentapetalae</taxon>
        <taxon>asterids</taxon>
        <taxon>lamiids</taxon>
        <taxon>Solanales</taxon>
        <taxon>Solanaceae</taxon>
        <taxon>Nicotianoideae</taxon>
        <taxon>Nicotianeae</taxon>
        <taxon>Nicotiana</taxon>
    </lineage>
</organism>
<dbReference type="InterPro" id="IPR036291">
    <property type="entry name" value="NAD(P)-bd_dom_sf"/>
</dbReference>
<evidence type="ECO:0000313" key="3">
    <source>
        <dbReference type="Proteomes" id="UP000790787"/>
    </source>
</evidence>
<reference evidence="3" key="1">
    <citation type="journal article" date="2014" name="Nat. Commun.">
        <title>The tobacco genome sequence and its comparison with those of tomato and potato.</title>
        <authorList>
            <person name="Sierro N."/>
            <person name="Battey J.N."/>
            <person name="Ouadi S."/>
            <person name="Bakaher N."/>
            <person name="Bovet L."/>
            <person name="Willig A."/>
            <person name="Goepfert S."/>
            <person name="Peitsch M.C."/>
            <person name="Ivanov N.V."/>
        </authorList>
    </citation>
    <scope>NUCLEOTIDE SEQUENCE [LARGE SCALE GENOMIC DNA]</scope>
</reference>
<reference evidence="4" key="2">
    <citation type="submission" date="2025-08" db="UniProtKB">
        <authorList>
            <consortium name="RefSeq"/>
        </authorList>
    </citation>
    <scope>IDENTIFICATION</scope>
    <source>
        <tissue evidence="4">Leaf</tissue>
    </source>
</reference>
<dbReference type="InterPro" id="IPR002347">
    <property type="entry name" value="SDR_fam"/>
</dbReference>
<evidence type="ECO:0000256" key="1">
    <source>
        <dbReference type="ARBA" id="ARBA00006484"/>
    </source>
</evidence>
<sequence>MDIHKVYKAFIYTWLSSIAAILQFKIPSCALMKVTFKYLVGIDGPSGYGSKTTAEQVTQNCSFSLSSQLTAIITGATFGIGAETARVLAKRGVRIVIPARDLKKAAMVKEAIQKESPRAHIILLEIDLCSFSSIQRFWAHFLSLGLPLHILINNAGKFSQKMEFSEDKFELTFATNYLGHFLLTEMLLNKMVETADQTGIEGRIVNVTSVVHNWVKRDHFNFCQMLKPNILHAKELSRQLKARNANVAMNAVHPSIVKTGITRDHKGFITGMHFPFLSF</sequence>
<gene>
    <name evidence="4" type="primary">LOC107797389</name>
</gene>
<proteinExistence type="inferred from homology"/>
<dbReference type="RefSeq" id="XP_016475759.1">
    <property type="nucleotide sequence ID" value="XM_016620273.1"/>
</dbReference>
<evidence type="ECO:0000256" key="2">
    <source>
        <dbReference type="ARBA" id="ARBA00023002"/>
    </source>
</evidence>
<dbReference type="Pfam" id="PF00106">
    <property type="entry name" value="adh_short"/>
    <property type="match status" value="1"/>
</dbReference>
<dbReference type="AlphaFoldDB" id="A0A1S4AGL2"/>
<dbReference type="KEGG" id="nta:107797389"/>
<dbReference type="PANTHER" id="PTHR24320:SF176">
    <property type="entry name" value="SHORT-CHAIN DEHYDROGENASE TIC 32, CHLOROPLASTIC-LIKE"/>
    <property type="match status" value="1"/>
</dbReference>